<accession>A0A2P2NT13</accession>
<sequence length="29" mass="3193">MGVRGSGSWLCFSLANKREFYVSAARLDA</sequence>
<evidence type="ECO:0000313" key="1">
    <source>
        <dbReference type="EMBL" id="MBX45659.1"/>
    </source>
</evidence>
<dbReference type="EMBL" id="GGEC01065175">
    <property type="protein sequence ID" value="MBX45659.1"/>
    <property type="molecule type" value="Transcribed_RNA"/>
</dbReference>
<name>A0A2P2NT13_RHIMU</name>
<proteinExistence type="predicted"/>
<organism evidence="1">
    <name type="scientific">Rhizophora mucronata</name>
    <name type="common">Asiatic mangrove</name>
    <dbReference type="NCBI Taxonomy" id="61149"/>
    <lineage>
        <taxon>Eukaryota</taxon>
        <taxon>Viridiplantae</taxon>
        <taxon>Streptophyta</taxon>
        <taxon>Embryophyta</taxon>
        <taxon>Tracheophyta</taxon>
        <taxon>Spermatophyta</taxon>
        <taxon>Magnoliopsida</taxon>
        <taxon>eudicotyledons</taxon>
        <taxon>Gunneridae</taxon>
        <taxon>Pentapetalae</taxon>
        <taxon>rosids</taxon>
        <taxon>fabids</taxon>
        <taxon>Malpighiales</taxon>
        <taxon>Rhizophoraceae</taxon>
        <taxon>Rhizophora</taxon>
    </lineage>
</organism>
<protein>
    <submittedName>
        <fullName evidence="1">Uncharacterized protein</fullName>
    </submittedName>
</protein>
<dbReference type="AlphaFoldDB" id="A0A2P2NT13"/>
<reference evidence="1" key="1">
    <citation type="submission" date="2018-02" db="EMBL/GenBank/DDBJ databases">
        <title>Rhizophora mucronata_Transcriptome.</title>
        <authorList>
            <person name="Meera S.P."/>
            <person name="Sreeshan A."/>
            <person name="Augustine A."/>
        </authorList>
    </citation>
    <scope>NUCLEOTIDE SEQUENCE</scope>
    <source>
        <tissue evidence="1">Leaf</tissue>
    </source>
</reference>